<protein>
    <submittedName>
        <fullName evidence="2">TIGR02300-like family protein</fullName>
    </submittedName>
</protein>
<dbReference type="InterPro" id="IPR012644">
    <property type="entry name" value="CHP02300_FYDLN_acid"/>
</dbReference>
<organism evidence="2 3">
    <name type="scientific">Leptospira fainei serovar Hurstbridge str. BUT 6</name>
    <dbReference type="NCBI Taxonomy" id="1193011"/>
    <lineage>
        <taxon>Bacteria</taxon>
        <taxon>Pseudomonadati</taxon>
        <taxon>Spirochaetota</taxon>
        <taxon>Spirochaetia</taxon>
        <taxon>Leptospirales</taxon>
        <taxon>Leptospiraceae</taxon>
        <taxon>Leptospira</taxon>
    </lineage>
</organism>
<proteinExistence type="predicted"/>
<dbReference type="AlphaFoldDB" id="S3W306"/>
<evidence type="ECO:0000256" key="1">
    <source>
        <dbReference type="SAM" id="MobiDB-lite"/>
    </source>
</evidence>
<comment type="caution">
    <text evidence="2">The sequence shown here is derived from an EMBL/GenBank/DDBJ whole genome shotgun (WGS) entry which is preliminary data.</text>
</comment>
<dbReference type="RefSeq" id="WP_016549210.1">
    <property type="nucleotide sequence ID" value="NZ_AKWZ02000009.1"/>
</dbReference>
<name>S3W306_9LEPT</name>
<gene>
    <name evidence="2" type="ORF">LEP1GSC058_1725</name>
</gene>
<feature type="region of interest" description="Disordered" evidence="1">
    <location>
        <begin position="1"/>
        <end position="33"/>
    </location>
</feature>
<evidence type="ECO:0000313" key="3">
    <source>
        <dbReference type="Proteomes" id="UP000014540"/>
    </source>
</evidence>
<sequence>MATAKKTAKKKVAPKKKVPVKKPAPKKKVAAKKKEIAVSAKPAVSSSSFAKRSFAGSKVSANPLGKKFTCHTCGTKFYDLNKEDKICPKCGADQNKRPVVKSRTATRPRIEEEEFLEDAIVEDDAEVGFEDEEAIVEEPLEEEEDEEEEEE</sequence>
<dbReference type="NCBIfam" id="TIGR02300">
    <property type="entry name" value="FYDLN_acid"/>
    <property type="match status" value="1"/>
</dbReference>
<dbReference type="EMBL" id="AKWZ02000009">
    <property type="protein sequence ID" value="EPG74647.1"/>
    <property type="molecule type" value="Genomic_DNA"/>
</dbReference>
<feature type="compositionally biased region" description="Basic residues" evidence="1">
    <location>
        <begin position="1"/>
        <end position="31"/>
    </location>
</feature>
<feature type="region of interest" description="Disordered" evidence="1">
    <location>
        <begin position="126"/>
        <end position="151"/>
    </location>
</feature>
<dbReference type="Pfam" id="PF09538">
    <property type="entry name" value="FYDLN_acid"/>
    <property type="match status" value="1"/>
</dbReference>
<dbReference type="STRING" id="1193011.LEP1GSC058_1725"/>
<evidence type="ECO:0000313" key="2">
    <source>
        <dbReference type="EMBL" id="EPG74647.1"/>
    </source>
</evidence>
<accession>S3W306</accession>
<reference evidence="2" key="1">
    <citation type="submission" date="2013-04" db="EMBL/GenBank/DDBJ databases">
        <authorList>
            <person name="Harkins D.M."/>
            <person name="Durkin A.S."/>
            <person name="Selengut J.D."/>
            <person name="Sanka R."/>
            <person name="DePew J."/>
            <person name="Purushe J."/>
            <person name="Ahmed A."/>
            <person name="van der Linden H."/>
            <person name="Goris M.G.A."/>
            <person name="Hartskeerl R.A."/>
            <person name="Vinetz J.M."/>
            <person name="Sutton G.G."/>
            <person name="Nelson W.C."/>
            <person name="Fouts D.E."/>
        </authorList>
    </citation>
    <scope>NUCLEOTIDE SEQUENCE [LARGE SCALE GENOMIC DNA]</scope>
    <source>
        <strain evidence="2">BUT 6</strain>
    </source>
</reference>
<dbReference type="Proteomes" id="UP000014540">
    <property type="component" value="Unassembled WGS sequence"/>
</dbReference>
<keyword evidence="3" id="KW-1185">Reference proteome</keyword>
<dbReference type="OrthoDB" id="9815689at2"/>